<evidence type="ECO:0000256" key="1">
    <source>
        <dbReference type="SAM" id="MobiDB-lite"/>
    </source>
</evidence>
<dbReference type="Proteomes" id="UP000235945">
    <property type="component" value="Unassembled WGS sequence"/>
</dbReference>
<organism evidence="3 4">
    <name type="scientific">Streptomyces eurocidicus</name>
    <name type="common">Streptoverticillium eurocidicus</name>
    <dbReference type="NCBI Taxonomy" id="66423"/>
    <lineage>
        <taxon>Bacteria</taxon>
        <taxon>Bacillati</taxon>
        <taxon>Actinomycetota</taxon>
        <taxon>Actinomycetes</taxon>
        <taxon>Kitasatosporales</taxon>
        <taxon>Streptomycetaceae</taxon>
        <taxon>Streptomyces</taxon>
    </lineage>
</organism>
<keyword evidence="2" id="KW-1133">Transmembrane helix</keyword>
<feature type="transmembrane region" description="Helical" evidence="2">
    <location>
        <begin position="16"/>
        <end position="35"/>
    </location>
</feature>
<keyword evidence="2" id="KW-0472">Membrane</keyword>
<gene>
    <name evidence="3" type="ORF">AF335_13085</name>
</gene>
<evidence type="ECO:0000313" key="4">
    <source>
        <dbReference type="Proteomes" id="UP000235945"/>
    </source>
</evidence>
<reference evidence="4" key="1">
    <citation type="submission" date="2015-07" db="EMBL/GenBank/DDBJ databases">
        <authorList>
            <person name="Graham D.E."/>
            <person name="Giannone R.J."/>
            <person name="Gulvik C.A."/>
            <person name="Hettich R.L."/>
            <person name="Klingeman D.M."/>
            <person name="Mahan K.M."/>
            <person name="Parry R.J."/>
            <person name="Spain J.C."/>
        </authorList>
    </citation>
    <scope>NUCLEOTIDE SEQUENCE [LARGE SCALE GENOMIC DNA]</scope>
    <source>
        <strain evidence="4">ATCC 27428</strain>
    </source>
</reference>
<feature type="region of interest" description="Disordered" evidence="1">
    <location>
        <begin position="241"/>
        <end position="263"/>
    </location>
</feature>
<proteinExistence type="predicted"/>
<comment type="caution">
    <text evidence="3">The sequence shown here is derived from an EMBL/GenBank/DDBJ whole genome shotgun (WGS) entry which is preliminary data.</text>
</comment>
<accession>A0A2N8NYA0</accession>
<feature type="transmembrane region" description="Helical" evidence="2">
    <location>
        <begin position="47"/>
        <end position="69"/>
    </location>
</feature>
<feature type="compositionally biased region" description="Basic and acidic residues" evidence="1">
    <location>
        <begin position="241"/>
        <end position="253"/>
    </location>
</feature>
<sequence>MGDEVAWDQTSVLSEWVLPAAICAPVTWVCLVWRFREDGRLLGTVRSAASAVAVVLWTAVMAALASGLLLPHASSVPPAAVGVVAGLGLVPKRKLEQSGEHPLMAIVTLGDSLLLNSLALRLQTDRAEWSYRMAGGFQDCWDLDTFADRVRQHLLSRVDAPGRTGRIRTHLRKEIVERHRDVRIAAQKWITIETRIEKACQQQRRERTREELRQVRRAFGEAEQYCAYLLDLAHAHGKRSDDRRLRELRDRPEAVAPGGTPAG</sequence>
<dbReference type="EMBL" id="LGUI01000003">
    <property type="protein sequence ID" value="PNE33744.1"/>
    <property type="molecule type" value="Genomic_DNA"/>
</dbReference>
<keyword evidence="4" id="KW-1185">Reference proteome</keyword>
<protein>
    <submittedName>
        <fullName evidence="3">Uncharacterized protein</fullName>
    </submittedName>
</protein>
<dbReference type="AlphaFoldDB" id="A0A2N8NYA0"/>
<evidence type="ECO:0000256" key="2">
    <source>
        <dbReference type="SAM" id="Phobius"/>
    </source>
</evidence>
<keyword evidence="2" id="KW-0812">Transmembrane</keyword>
<evidence type="ECO:0000313" key="3">
    <source>
        <dbReference type="EMBL" id="PNE33744.1"/>
    </source>
</evidence>
<name>A0A2N8NYA0_STREU</name>